<dbReference type="AlphaFoldDB" id="A0A7W0HSQ8"/>
<dbReference type="PANTHER" id="PTHR43249">
    <property type="entry name" value="UDP-N-ACETYL-2-AMINO-2-DEOXY-D-GLUCURONATE OXIDASE"/>
    <property type="match status" value="1"/>
</dbReference>
<accession>A0A7W0HSQ8</accession>
<dbReference type="Proteomes" id="UP000530928">
    <property type="component" value="Unassembled WGS sequence"/>
</dbReference>
<dbReference type="InterPro" id="IPR000683">
    <property type="entry name" value="Gfo/Idh/MocA-like_OxRdtase_N"/>
</dbReference>
<reference evidence="3 4" key="1">
    <citation type="submission" date="2020-07" db="EMBL/GenBank/DDBJ databases">
        <title>Genomic Encyclopedia of Type Strains, Phase IV (KMG-IV): sequencing the most valuable type-strain genomes for metagenomic binning, comparative biology and taxonomic classification.</title>
        <authorList>
            <person name="Goeker M."/>
        </authorList>
    </citation>
    <scope>NUCLEOTIDE SEQUENCE [LARGE SCALE GENOMIC DNA]</scope>
    <source>
        <strain evidence="3 4">DSM 45533</strain>
    </source>
</reference>
<feature type="domain" description="GFO/IDH/MocA-like oxidoreductase" evidence="2">
    <location>
        <begin position="132"/>
        <end position="245"/>
    </location>
</feature>
<dbReference type="Pfam" id="PF22725">
    <property type="entry name" value="GFO_IDH_MocA_C3"/>
    <property type="match status" value="1"/>
</dbReference>
<comment type="caution">
    <text evidence="3">The sequence shown here is derived from an EMBL/GenBank/DDBJ whole genome shotgun (WGS) entry which is preliminary data.</text>
</comment>
<dbReference type="PROSITE" id="PS51257">
    <property type="entry name" value="PROKAR_LIPOPROTEIN"/>
    <property type="match status" value="1"/>
</dbReference>
<keyword evidence="4" id="KW-1185">Reference proteome</keyword>
<evidence type="ECO:0000259" key="2">
    <source>
        <dbReference type="Pfam" id="PF22725"/>
    </source>
</evidence>
<name>A0A7W0HSQ8_9ACTN</name>
<evidence type="ECO:0000259" key="1">
    <source>
        <dbReference type="Pfam" id="PF01408"/>
    </source>
</evidence>
<evidence type="ECO:0000313" key="3">
    <source>
        <dbReference type="EMBL" id="MBA2894338.1"/>
    </source>
</evidence>
<organism evidence="3 4">
    <name type="scientific">Nonomuraea soli</name>
    <dbReference type="NCBI Taxonomy" id="1032476"/>
    <lineage>
        <taxon>Bacteria</taxon>
        <taxon>Bacillati</taxon>
        <taxon>Actinomycetota</taxon>
        <taxon>Actinomycetes</taxon>
        <taxon>Streptosporangiales</taxon>
        <taxon>Streptosporangiaceae</taxon>
        <taxon>Nonomuraea</taxon>
    </lineage>
</organism>
<dbReference type="RefSeq" id="WP_181613128.1">
    <property type="nucleotide sequence ID" value="NZ_BAABAM010000004.1"/>
</dbReference>
<protein>
    <submittedName>
        <fullName evidence="3">Putative dehydrogenase</fullName>
    </submittedName>
</protein>
<evidence type="ECO:0000313" key="4">
    <source>
        <dbReference type="Proteomes" id="UP000530928"/>
    </source>
</evidence>
<dbReference type="SUPFAM" id="SSF51735">
    <property type="entry name" value="NAD(P)-binding Rossmann-fold domains"/>
    <property type="match status" value="1"/>
</dbReference>
<dbReference type="EMBL" id="JACDUR010000006">
    <property type="protein sequence ID" value="MBA2894338.1"/>
    <property type="molecule type" value="Genomic_DNA"/>
</dbReference>
<gene>
    <name evidence="3" type="ORF">HNR30_005710</name>
</gene>
<dbReference type="Gene3D" id="3.40.50.720">
    <property type="entry name" value="NAD(P)-binding Rossmann-like Domain"/>
    <property type="match status" value="1"/>
</dbReference>
<feature type="domain" description="Gfo/Idh/MocA-like oxidoreductase N-terminal" evidence="1">
    <location>
        <begin position="2"/>
        <end position="121"/>
    </location>
</feature>
<dbReference type="Gene3D" id="3.30.360.10">
    <property type="entry name" value="Dihydrodipicolinate Reductase, domain 2"/>
    <property type="match status" value="1"/>
</dbReference>
<dbReference type="InterPro" id="IPR055170">
    <property type="entry name" value="GFO_IDH_MocA-like_dom"/>
</dbReference>
<dbReference type="InterPro" id="IPR036291">
    <property type="entry name" value="NAD(P)-bd_dom_sf"/>
</dbReference>
<dbReference type="PANTHER" id="PTHR43249:SF1">
    <property type="entry name" value="D-GLUCOSIDE 3-DEHYDROGENASE"/>
    <property type="match status" value="1"/>
</dbReference>
<sequence length="347" mass="37576">MIRVAVVGTGGIASGCHMPALAAQAHRAEVVAAVDVDADRVKAFAAEHSIPAAYTSLTEMLEAERPDLVHLCTPPFLHAEQARECLEAGAWVWCEKPLALSLAQVDTIAAAESEAGPYCSVVFQHRFGSGARHLRALTADGTLGRPLVAQCVTAWFRNDAYFEVPWRAKWATEGGGPTMGHGIHQFDLLLSVFGEWSEIRAMAGRLARHTETEDVSMAIVRFANGAMASITNSVLSPREESYLRFDYEQATVELRHLYGYDNGNWSSESELWSPPENIASGHHAQLDELLNSLERGERPAVSGPEARATMELAAGLYASALTGQPVKRSDLTPGHPFYHGMNGGLSL</sequence>
<dbReference type="GO" id="GO:0000166">
    <property type="term" value="F:nucleotide binding"/>
    <property type="evidence" value="ECO:0007669"/>
    <property type="project" value="InterPro"/>
</dbReference>
<dbReference type="Pfam" id="PF01408">
    <property type="entry name" value="GFO_IDH_MocA"/>
    <property type="match status" value="1"/>
</dbReference>
<proteinExistence type="predicted"/>
<dbReference type="InterPro" id="IPR052515">
    <property type="entry name" value="Gfo/Idh/MocA_Oxidoreductase"/>
</dbReference>
<dbReference type="SUPFAM" id="SSF55347">
    <property type="entry name" value="Glyceraldehyde-3-phosphate dehydrogenase-like, C-terminal domain"/>
    <property type="match status" value="1"/>
</dbReference>